<keyword evidence="18" id="KW-1185">Reference proteome</keyword>
<organism evidence="17 18">
    <name type="scientific">Riesia pediculicola (strain USDA)</name>
    <dbReference type="NCBI Taxonomy" id="515618"/>
    <lineage>
        <taxon>Bacteria</taxon>
        <taxon>Pseudomonadati</taxon>
        <taxon>Pseudomonadota</taxon>
        <taxon>Gammaproteobacteria</taxon>
        <taxon>Enterobacterales</taxon>
        <taxon>Enterobacteriaceae</taxon>
        <taxon>Candidatus Riesia</taxon>
    </lineage>
</organism>
<dbReference type="InterPro" id="IPR029057">
    <property type="entry name" value="PRTase-like"/>
</dbReference>
<evidence type="ECO:0000256" key="15">
    <source>
        <dbReference type="ARBA" id="ARBA00069492"/>
    </source>
</evidence>
<keyword evidence="8" id="KW-0418">Kinase</keyword>
<dbReference type="GO" id="GO:0004749">
    <property type="term" value="F:ribose phosphate diphosphokinase activity"/>
    <property type="evidence" value="ECO:0007669"/>
    <property type="project" value="UniProtKB-EC"/>
</dbReference>
<dbReference type="GO" id="GO:0006164">
    <property type="term" value="P:purine nucleotide biosynthetic process"/>
    <property type="evidence" value="ECO:0007669"/>
    <property type="project" value="TreeGrafter"/>
</dbReference>
<dbReference type="STRING" id="515618.RIEPE_0465"/>
<dbReference type="FunFam" id="3.40.50.2020:FF:000001">
    <property type="entry name" value="Ribose-phosphate pyrophosphokinase"/>
    <property type="match status" value="1"/>
</dbReference>
<comment type="function">
    <text evidence="13">Involved in the biosynthesis of the central metabolite phospho-alpha-D-ribosyl-1-pyrophosphate (PRPP) via the transfer of pyrophosphoryl group from ATP to 1-hydroxyl of ribose-5-phosphate (Rib-5-P).</text>
</comment>
<keyword evidence="9" id="KW-0067">ATP-binding</keyword>
<comment type="pathway">
    <text evidence="2">Metabolic intermediate biosynthesis; 5-phospho-alpha-D-ribose 1-diphosphate biosynthesis; 5-phospho-alpha-D-ribose 1-diphosphate from D-ribose 5-phosphate (route I): step 1/1.</text>
</comment>
<dbReference type="Pfam" id="PF13793">
    <property type="entry name" value="Pribosyltran_N"/>
    <property type="match status" value="1"/>
</dbReference>
<keyword evidence="5" id="KW-0479">Metal-binding</keyword>
<dbReference type="CDD" id="cd06223">
    <property type="entry name" value="PRTases_typeI"/>
    <property type="match status" value="1"/>
</dbReference>
<evidence type="ECO:0000256" key="4">
    <source>
        <dbReference type="ARBA" id="ARBA00022679"/>
    </source>
</evidence>
<dbReference type="GO" id="GO:0002189">
    <property type="term" value="C:ribose phosphate diphosphokinase complex"/>
    <property type="evidence" value="ECO:0007669"/>
    <property type="project" value="TreeGrafter"/>
</dbReference>
<evidence type="ECO:0000256" key="8">
    <source>
        <dbReference type="ARBA" id="ARBA00022777"/>
    </source>
</evidence>
<reference evidence="17" key="1">
    <citation type="submission" date="2008-05" db="EMBL/GenBank/DDBJ databases">
        <title>Genome sequence of Riesia pediculicola USDA.</title>
        <authorList>
            <person name="Kirkness E.F."/>
        </authorList>
    </citation>
    <scope>NUCLEOTIDE SEQUENCE [LARGE SCALE GENOMIC DNA]</scope>
    <source>
        <strain evidence="17">USDA</strain>
    </source>
</reference>
<keyword evidence="6" id="KW-0545">Nucleotide biosynthesis</keyword>
<gene>
    <name evidence="17" type="ordered locus">RIEPE_0465</name>
</gene>
<evidence type="ECO:0000256" key="14">
    <source>
        <dbReference type="ARBA" id="ARBA00061444"/>
    </source>
</evidence>
<sequence>MKIKIFSGSSVLKLSRKISKYLYTELSDVNIGKFSDGETNINIKDSVRGKDVFVIQSTCFPVNDHLMELVLMIDSLYRASARRITAVIPYFGYARQDRKTGSTKTPIAAKIVADILSVVGTNRVLTVDLHTEQIQGFFNIPIENISGSEVILEDIRSKKLYDPIIVSPDIGGITRARTIAKLFGNIEIAVSDKNRPRVNTSKTLQIIGNVKDRDCIIVDDIVDTGSTLCSTAEMLKKKGALKVIAYATHPVFSGDSLEKINNSFIDEMIVCDTIPISKKIKGFKNVRYLTTSFILSESIKKISCEM</sequence>
<keyword evidence="7" id="KW-0547">Nucleotide-binding</keyword>
<dbReference type="NCBIfam" id="NF002320">
    <property type="entry name" value="PRK01259.1"/>
    <property type="match status" value="1"/>
</dbReference>
<dbReference type="PANTHER" id="PTHR10210:SF41">
    <property type="entry name" value="RIBOSE-PHOSPHATE PYROPHOSPHOKINASE 1, CHLOROPLASTIC"/>
    <property type="match status" value="1"/>
</dbReference>
<keyword evidence="10" id="KW-0460">Magnesium</keyword>
<dbReference type="AlphaFoldDB" id="D4G8P7"/>
<dbReference type="InterPro" id="IPR029099">
    <property type="entry name" value="Pribosyltran_N"/>
</dbReference>
<evidence type="ECO:0000313" key="17">
    <source>
        <dbReference type="EMBL" id="ADD79578.1"/>
    </source>
</evidence>
<evidence type="ECO:0000256" key="12">
    <source>
        <dbReference type="ARBA" id="ARBA00049535"/>
    </source>
</evidence>
<dbReference type="EC" id="2.7.6.1" evidence="3"/>
<evidence type="ECO:0000313" key="18">
    <source>
        <dbReference type="Proteomes" id="UP000001700"/>
    </source>
</evidence>
<dbReference type="Proteomes" id="UP000001700">
    <property type="component" value="Chromosome"/>
</dbReference>
<evidence type="ECO:0000256" key="1">
    <source>
        <dbReference type="ARBA" id="ARBA00001946"/>
    </source>
</evidence>
<evidence type="ECO:0000256" key="5">
    <source>
        <dbReference type="ARBA" id="ARBA00022723"/>
    </source>
</evidence>
<dbReference type="KEGG" id="rip:RIEPE_0465"/>
<dbReference type="InterPro" id="IPR005946">
    <property type="entry name" value="Rib-P_diPkinase"/>
</dbReference>
<dbReference type="Gene3D" id="3.40.50.2020">
    <property type="match status" value="2"/>
</dbReference>
<keyword evidence="4 17" id="KW-0808">Transferase</keyword>
<comment type="catalytic activity">
    <reaction evidence="12">
        <text>D-ribose 5-phosphate + ATP = 5-phospho-alpha-D-ribose 1-diphosphate + AMP + H(+)</text>
        <dbReference type="Rhea" id="RHEA:15609"/>
        <dbReference type="ChEBI" id="CHEBI:15378"/>
        <dbReference type="ChEBI" id="CHEBI:30616"/>
        <dbReference type="ChEBI" id="CHEBI:58017"/>
        <dbReference type="ChEBI" id="CHEBI:78346"/>
        <dbReference type="ChEBI" id="CHEBI:456215"/>
        <dbReference type="EC" id="2.7.6.1"/>
    </reaction>
</comment>
<dbReference type="HOGENOM" id="CLU_033546_2_0_6"/>
<comment type="similarity">
    <text evidence="14">Belongs to the ribose-phosphate pyrophosphokinase family. Class I subfamily.</text>
</comment>
<dbReference type="GO" id="GO:0005737">
    <property type="term" value="C:cytoplasm"/>
    <property type="evidence" value="ECO:0007669"/>
    <property type="project" value="TreeGrafter"/>
</dbReference>
<evidence type="ECO:0000256" key="10">
    <source>
        <dbReference type="ARBA" id="ARBA00022842"/>
    </source>
</evidence>
<evidence type="ECO:0000259" key="16">
    <source>
        <dbReference type="Pfam" id="PF13793"/>
    </source>
</evidence>
<evidence type="ECO:0000256" key="11">
    <source>
        <dbReference type="ARBA" id="ARBA00029942"/>
    </source>
</evidence>
<evidence type="ECO:0000256" key="2">
    <source>
        <dbReference type="ARBA" id="ARBA00004996"/>
    </source>
</evidence>
<evidence type="ECO:0000256" key="3">
    <source>
        <dbReference type="ARBA" id="ARBA00013247"/>
    </source>
</evidence>
<dbReference type="GO" id="GO:0016301">
    <property type="term" value="F:kinase activity"/>
    <property type="evidence" value="ECO:0007669"/>
    <property type="project" value="UniProtKB-KW"/>
</dbReference>
<dbReference type="Pfam" id="PF14572">
    <property type="entry name" value="Pribosyl_synth"/>
    <property type="match status" value="1"/>
</dbReference>
<protein>
    <recommendedName>
        <fullName evidence="15">Ribose-phosphate pyrophosphokinase</fullName>
        <ecNumber evidence="3">2.7.6.1</ecNumber>
    </recommendedName>
    <alternativeName>
        <fullName evidence="11">Phosphoribosyl pyrophosphate synthase</fullName>
    </alternativeName>
</protein>
<evidence type="ECO:0000256" key="7">
    <source>
        <dbReference type="ARBA" id="ARBA00022741"/>
    </source>
</evidence>
<evidence type="ECO:0000256" key="13">
    <source>
        <dbReference type="ARBA" id="ARBA00054914"/>
    </source>
</evidence>
<dbReference type="PANTHER" id="PTHR10210">
    <property type="entry name" value="RIBOSE-PHOSPHATE DIPHOSPHOKINASE FAMILY MEMBER"/>
    <property type="match status" value="1"/>
</dbReference>
<name>D4G8P7_RIEPU</name>
<dbReference type="eggNOG" id="COG0462">
    <property type="taxonomic scope" value="Bacteria"/>
</dbReference>
<comment type="cofactor">
    <cofactor evidence="1">
        <name>Mg(2+)</name>
        <dbReference type="ChEBI" id="CHEBI:18420"/>
    </cofactor>
</comment>
<dbReference type="SMART" id="SM01400">
    <property type="entry name" value="Pribosyltran_N"/>
    <property type="match status" value="1"/>
</dbReference>
<dbReference type="InterPro" id="IPR000836">
    <property type="entry name" value="PRTase_dom"/>
</dbReference>
<dbReference type="EMBL" id="CP001085">
    <property type="protein sequence ID" value="ADD79578.1"/>
    <property type="molecule type" value="Genomic_DNA"/>
</dbReference>
<dbReference type="NCBIfam" id="TIGR01251">
    <property type="entry name" value="ribP_PPkin"/>
    <property type="match status" value="1"/>
</dbReference>
<dbReference type="GO" id="GO:0000287">
    <property type="term" value="F:magnesium ion binding"/>
    <property type="evidence" value="ECO:0007669"/>
    <property type="project" value="InterPro"/>
</dbReference>
<accession>D4G8P7</accession>
<dbReference type="GO" id="GO:0005524">
    <property type="term" value="F:ATP binding"/>
    <property type="evidence" value="ECO:0007669"/>
    <property type="project" value="UniProtKB-KW"/>
</dbReference>
<feature type="domain" description="Ribose-phosphate pyrophosphokinase N-terminal" evidence="16">
    <location>
        <begin position="3"/>
        <end position="120"/>
    </location>
</feature>
<dbReference type="GO" id="GO:0006015">
    <property type="term" value="P:5-phosphoribose 1-diphosphate biosynthetic process"/>
    <property type="evidence" value="ECO:0007669"/>
    <property type="project" value="TreeGrafter"/>
</dbReference>
<evidence type="ECO:0000256" key="6">
    <source>
        <dbReference type="ARBA" id="ARBA00022727"/>
    </source>
</evidence>
<evidence type="ECO:0000256" key="9">
    <source>
        <dbReference type="ARBA" id="ARBA00022840"/>
    </source>
</evidence>
<dbReference type="SUPFAM" id="SSF53271">
    <property type="entry name" value="PRTase-like"/>
    <property type="match status" value="1"/>
</dbReference>
<proteinExistence type="inferred from homology"/>